<feature type="transmembrane region" description="Helical" evidence="1">
    <location>
        <begin position="149"/>
        <end position="171"/>
    </location>
</feature>
<dbReference type="AlphaFoldDB" id="A0A1Y5XZ38"/>
<protein>
    <submittedName>
        <fullName evidence="2">Uncharacterized protein</fullName>
    </submittedName>
</protein>
<dbReference type="EMBL" id="FWXV01000007">
    <property type="protein sequence ID" value="SMD22118.1"/>
    <property type="molecule type" value="Genomic_DNA"/>
</dbReference>
<proteinExistence type="predicted"/>
<evidence type="ECO:0000313" key="2">
    <source>
        <dbReference type="EMBL" id="SMD22118.1"/>
    </source>
</evidence>
<dbReference type="RefSeq" id="WP_084431146.1">
    <property type="nucleotide sequence ID" value="NZ_FWXV01000007.1"/>
</dbReference>
<evidence type="ECO:0000256" key="1">
    <source>
        <dbReference type="SAM" id="Phobius"/>
    </source>
</evidence>
<keyword evidence="1" id="KW-0812">Transmembrane</keyword>
<dbReference type="OrthoDB" id="3831431at2"/>
<reference evidence="2 3" key="1">
    <citation type="submission" date="2017-04" db="EMBL/GenBank/DDBJ databases">
        <authorList>
            <person name="Afonso C.L."/>
            <person name="Miller P.J."/>
            <person name="Scott M.A."/>
            <person name="Spackman E."/>
            <person name="Goraichik I."/>
            <person name="Dimitrov K.M."/>
            <person name="Suarez D.L."/>
            <person name="Swayne D.E."/>
        </authorList>
    </citation>
    <scope>NUCLEOTIDE SEQUENCE [LARGE SCALE GENOMIC DNA]</scope>
    <source>
        <strain evidence="2 3">DSM 43828</strain>
    </source>
</reference>
<keyword evidence="3" id="KW-1185">Reference proteome</keyword>
<sequence>MAAAQGWPFLVARGRQSGYAVRLAPGFLIQTQEYGVLEDGTGAQIVAGGRTLAVVRAEHTVTGADVGLTEAPRDEHSRPLHLLYGFVCPDATSVEPSDMDISRALQAALGTYRRFLADESGFTLAASNPFPLDSAVAPLTRPPAERKPVVPYALAGLVAVAAVVIIAVTSLGGEDPPPPPLHPQTTTSVPRPVVTSVVQTTATLDPGRPGGQNR</sequence>
<keyword evidence="1" id="KW-1133">Transmembrane helix</keyword>
<gene>
    <name evidence="2" type="ORF">SAMN05661093_07334</name>
</gene>
<evidence type="ECO:0000313" key="3">
    <source>
        <dbReference type="Proteomes" id="UP000192674"/>
    </source>
</evidence>
<dbReference type="Proteomes" id="UP000192674">
    <property type="component" value="Unassembled WGS sequence"/>
</dbReference>
<accession>A0A1Y5XZ38</accession>
<keyword evidence="1" id="KW-0472">Membrane</keyword>
<name>A0A1Y5XZ38_KIBAR</name>
<organism evidence="2 3">
    <name type="scientific">Kibdelosporangium aridum</name>
    <dbReference type="NCBI Taxonomy" id="2030"/>
    <lineage>
        <taxon>Bacteria</taxon>
        <taxon>Bacillati</taxon>
        <taxon>Actinomycetota</taxon>
        <taxon>Actinomycetes</taxon>
        <taxon>Pseudonocardiales</taxon>
        <taxon>Pseudonocardiaceae</taxon>
        <taxon>Kibdelosporangium</taxon>
    </lineage>
</organism>